<evidence type="ECO:0000256" key="1">
    <source>
        <dbReference type="SAM" id="MobiDB-lite"/>
    </source>
</evidence>
<dbReference type="InterPro" id="IPR022185">
    <property type="entry name" value="DUF3712"/>
</dbReference>
<protein>
    <recommendedName>
        <fullName evidence="3">Tag1-like fifth Ig-like domain-containing protein</fullName>
    </recommendedName>
</protein>
<feature type="region of interest" description="Disordered" evidence="1">
    <location>
        <begin position="1"/>
        <end position="32"/>
    </location>
</feature>
<accession>A0ABR2WAQ7</accession>
<dbReference type="PANTHER" id="PTHR35895">
    <property type="entry name" value="CHROMOSOME 16, WHOLE GENOME SHOTGUN SEQUENCE"/>
    <property type="match status" value="1"/>
</dbReference>
<keyword evidence="2" id="KW-1133">Transmembrane helix</keyword>
<organism evidence="4 5">
    <name type="scientific">Basidiobolus ranarum</name>
    <dbReference type="NCBI Taxonomy" id="34480"/>
    <lineage>
        <taxon>Eukaryota</taxon>
        <taxon>Fungi</taxon>
        <taxon>Fungi incertae sedis</taxon>
        <taxon>Zoopagomycota</taxon>
        <taxon>Entomophthoromycotina</taxon>
        <taxon>Basidiobolomycetes</taxon>
        <taxon>Basidiobolales</taxon>
        <taxon>Basidiobolaceae</taxon>
        <taxon>Basidiobolus</taxon>
    </lineage>
</organism>
<dbReference type="InterPro" id="IPR059066">
    <property type="entry name" value="Ig_Tag1-like_5th"/>
</dbReference>
<keyword evidence="2" id="KW-0472">Membrane</keyword>
<dbReference type="Pfam" id="PF12505">
    <property type="entry name" value="DUF3712"/>
    <property type="match status" value="1"/>
</dbReference>
<dbReference type="EMBL" id="JASJQH010006890">
    <property type="protein sequence ID" value="KAK9728816.1"/>
    <property type="molecule type" value="Genomic_DNA"/>
</dbReference>
<name>A0ABR2WAQ7_9FUNG</name>
<gene>
    <name evidence="4" type="ORF">K7432_000780</name>
</gene>
<dbReference type="PANTHER" id="PTHR35895:SF1">
    <property type="entry name" value="LIPID-BINDING SERUM GLYCOPROTEIN C-TERMINAL DOMAIN-CONTAINING PROTEIN"/>
    <property type="match status" value="1"/>
</dbReference>
<feature type="transmembrane region" description="Helical" evidence="2">
    <location>
        <begin position="102"/>
        <end position="124"/>
    </location>
</feature>
<dbReference type="Pfam" id="PF26153">
    <property type="entry name" value="LEA-2L_5"/>
    <property type="match status" value="1"/>
</dbReference>
<evidence type="ECO:0000313" key="4">
    <source>
        <dbReference type="EMBL" id="KAK9728816.1"/>
    </source>
</evidence>
<proteinExistence type="predicted"/>
<dbReference type="Proteomes" id="UP001479436">
    <property type="component" value="Unassembled WGS sequence"/>
</dbReference>
<evidence type="ECO:0000259" key="3">
    <source>
        <dbReference type="Pfam" id="PF26153"/>
    </source>
</evidence>
<evidence type="ECO:0000313" key="5">
    <source>
        <dbReference type="Proteomes" id="UP001479436"/>
    </source>
</evidence>
<comment type="caution">
    <text evidence="4">The sequence shown here is derived from an EMBL/GenBank/DDBJ whole genome shotgun (WGS) entry which is preliminary data.</text>
</comment>
<sequence length="812" mass="90558">MMVKFQLNPNEQNSGPSNQLEGGRAGKSQQEIEDEIFEEHSAVSERTPLLATSKDAPLYSDTTHARAGASTNGLSSTQDPVLPKHPEFLKVIKKWWQDLSTVTKWVIITTIIFVFQLLFFIISLKVVAPITTRNAIEQAELDFNSIEVKTSGSSFSITGNATISNLGNVKITSDPVDLDVYYLSNLLGNIALPSLTLSPQNNQFLINSTLHILQPIVMEKFANDMIFTDSLEWDLQGKMNFYSKAADIKQYSLNKKIALTGFNGVKDIQLSTFSLNSDNFNHGISFLAGLSFWNPSNVTLHPGDLAFGLYYQGFQIAHGSTVDPVVTPGENELIISGNMASISDDTVYMTDFLNRYLKGDLLQVEVRGLDSKSAPWLHRALQNIQTKVQVLGKPEPIYITDMSLANTSIEFDDEGYAVFLNGVLEATLKLPTVFKSLPIRLKQTSEVCVYRLEKCVPFAKFYIPSCSMETVAENGFTSIKAELAEIRLVALPEAQEEFSQVIEEFFTSDNLIFQVTGHTTITTETAIGLLDLELDSFTEFVDLKGLFALQHPPIHVENTQMSKASQDLSFESKVILHSSSNVLVKLGPVMLDLMYSDIKIGETWIPNLQIHPGENSVDVYTQLTISNDPQLNHTINEMFSQHIQGVDLTFTVKGTSDSSDIEPLSRILQQYSHTFTIPGYSRSLVEATAFHMFFGSISTQITNPIKELPLKIRALNSTLTIENHKVGDVNVQFREDSWFTPLNIPPNKSSRTPRLPVSFTEDGHKKLKANQGNEVELDIEAKIQVEVNKVQLFLTYKESGIVTKVNGWFFSE</sequence>
<feature type="compositionally biased region" description="Polar residues" evidence="1">
    <location>
        <begin position="7"/>
        <end position="20"/>
    </location>
</feature>
<keyword evidence="5" id="KW-1185">Reference proteome</keyword>
<dbReference type="InterPro" id="IPR046368">
    <property type="entry name" value="Tag1"/>
</dbReference>
<feature type="domain" description="Tag1-like fifth Ig-like" evidence="3">
    <location>
        <begin position="683"/>
        <end position="791"/>
    </location>
</feature>
<reference evidence="4 5" key="1">
    <citation type="submission" date="2023-04" db="EMBL/GenBank/DDBJ databases">
        <title>Genome of Basidiobolus ranarum AG-B5.</title>
        <authorList>
            <person name="Stajich J.E."/>
            <person name="Carter-House D."/>
            <person name="Gryganskyi A."/>
        </authorList>
    </citation>
    <scope>NUCLEOTIDE SEQUENCE [LARGE SCALE GENOMIC DNA]</scope>
    <source>
        <strain evidence="4 5">AG-B5</strain>
    </source>
</reference>
<evidence type="ECO:0000256" key="2">
    <source>
        <dbReference type="SAM" id="Phobius"/>
    </source>
</evidence>
<keyword evidence="2" id="KW-0812">Transmembrane</keyword>